<accession>A0AAV0LEU7</accession>
<dbReference type="FunFam" id="1.25.40.10:FF:000242">
    <property type="entry name" value="Pentatricopeptide repeat-containing protein"/>
    <property type="match status" value="1"/>
</dbReference>
<dbReference type="InterPro" id="IPR011990">
    <property type="entry name" value="TPR-like_helical_dom_sf"/>
</dbReference>
<feature type="repeat" description="PPR" evidence="2">
    <location>
        <begin position="315"/>
        <end position="350"/>
    </location>
</feature>
<keyword evidence="4" id="KW-1185">Reference proteome</keyword>
<evidence type="ECO:0008006" key="5">
    <source>
        <dbReference type="Google" id="ProtNLM"/>
    </source>
</evidence>
<evidence type="ECO:0000313" key="4">
    <source>
        <dbReference type="Proteomes" id="UP001154282"/>
    </source>
</evidence>
<dbReference type="AlphaFoldDB" id="A0AAV0LEU7"/>
<sequence length="471" mass="52853">MRDLSRFRCLSLLHIKPRSSHQTCQILAQLILNRLTSPPHLAKLVEQYCRSTSGTRQANSILAQFHHPNLFLFNTLIRCTRPKDSIHLFATWVSRNNLVFDDFTYLYVLGSCARSPSFSSLLLGRQIQGRVLKQGFIANLMIPTTLIHFYGWNKDVYSARKVFDEMPERSVVTWNAMMTGYCSQREKADEYAYDGVMLFKEMLVVDGKERPNDTTMVGVLSSCSQLGMLETGASLHGYMEKTICLLDMDVYLGTGLVDMYSKCGCLDSALKVFNGMRVKNVLTWTAMATGLAIHGKGKEAMEVFNLMASFGVKPNLVTFTSLLSACCHAGLVEEGVHLFEIMEVQFGLRPGLRHYGCIVHLLGKAGYVRDAYEFVKRMPVEPDLVLWRSLLSSCKVHGDVDLGEEVGKIVVHLHPEMMELSEDYVALSNIYASAERWKEVETVRKVMKVKGVVNKPGSSLVQGISNHIPLG</sequence>
<comment type="caution">
    <text evidence="3">The sequence shown here is derived from an EMBL/GenBank/DDBJ whole genome shotgun (WGS) entry which is preliminary data.</text>
</comment>
<protein>
    <recommendedName>
        <fullName evidence="5">Pentatricopeptide repeat-containing protein</fullName>
    </recommendedName>
</protein>
<name>A0AAV0LEU7_9ROSI</name>
<organism evidence="3 4">
    <name type="scientific">Linum tenue</name>
    <dbReference type="NCBI Taxonomy" id="586396"/>
    <lineage>
        <taxon>Eukaryota</taxon>
        <taxon>Viridiplantae</taxon>
        <taxon>Streptophyta</taxon>
        <taxon>Embryophyta</taxon>
        <taxon>Tracheophyta</taxon>
        <taxon>Spermatophyta</taxon>
        <taxon>Magnoliopsida</taxon>
        <taxon>eudicotyledons</taxon>
        <taxon>Gunneridae</taxon>
        <taxon>Pentapetalae</taxon>
        <taxon>rosids</taxon>
        <taxon>fabids</taxon>
        <taxon>Malpighiales</taxon>
        <taxon>Linaceae</taxon>
        <taxon>Linum</taxon>
    </lineage>
</organism>
<feature type="repeat" description="PPR" evidence="2">
    <location>
        <begin position="280"/>
        <end position="314"/>
    </location>
</feature>
<dbReference type="Pfam" id="PF13041">
    <property type="entry name" value="PPR_2"/>
    <property type="match status" value="1"/>
</dbReference>
<dbReference type="NCBIfam" id="TIGR00756">
    <property type="entry name" value="PPR"/>
    <property type="match status" value="2"/>
</dbReference>
<evidence type="ECO:0000256" key="1">
    <source>
        <dbReference type="ARBA" id="ARBA00022737"/>
    </source>
</evidence>
<evidence type="ECO:0000256" key="2">
    <source>
        <dbReference type="PROSITE-ProRule" id="PRU00708"/>
    </source>
</evidence>
<keyword evidence="1" id="KW-0677">Repeat</keyword>
<dbReference type="InterPro" id="IPR002885">
    <property type="entry name" value="PPR_rpt"/>
</dbReference>
<evidence type="ECO:0000313" key="3">
    <source>
        <dbReference type="EMBL" id="CAI0432528.1"/>
    </source>
</evidence>
<dbReference type="PANTHER" id="PTHR47926">
    <property type="entry name" value="PENTATRICOPEPTIDE REPEAT-CONTAINING PROTEIN"/>
    <property type="match status" value="1"/>
</dbReference>
<reference evidence="3" key="1">
    <citation type="submission" date="2022-08" db="EMBL/GenBank/DDBJ databases">
        <authorList>
            <person name="Gutierrez-Valencia J."/>
        </authorList>
    </citation>
    <scope>NUCLEOTIDE SEQUENCE</scope>
</reference>
<dbReference type="GO" id="GO:0009451">
    <property type="term" value="P:RNA modification"/>
    <property type="evidence" value="ECO:0007669"/>
    <property type="project" value="InterPro"/>
</dbReference>
<gene>
    <name evidence="3" type="ORF">LITE_LOCUS23486</name>
</gene>
<dbReference type="InterPro" id="IPR046960">
    <property type="entry name" value="PPR_At4g14850-like_plant"/>
</dbReference>
<dbReference type="PROSITE" id="PS51375">
    <property type="entry name" value="PPR"/>
    <property type="match status" value="2"/>
</dbReference>
<dbReference type="Pfam" id="PF01535">
    <property type="entry name" value="PPR"/>
    <property type="match status" value="3"/>
</dbReference>
<proteinExistence type="predicted"/>
<dbReference type="InterPro" id="IPR046848">
    <property type="entry name" value="E_motif"/>
</dbReference>
<dbReference type="Gene3D" id="1.25.40.10">
    <property type="entry name" value="Tetratricopeptide repeat domain"/>
    <property type="match status" value="2"/>
</dbReference>
<dbReference type="GO" id="GO:0003723">
    <property type="term" value="F:RNA binding"/>
    <property type="evidence" value="ECO:0007669"/>
    <property type="project" value="InterPro"/>
</dbReference>
<dbReference type="Pfam" id="PF20431">
    <property type="entry name" value="E_motif"/>
    <property type="match status" value="1"/>
</dbReference>
<dbReference type="PANTHER" id="PTHR47926:SF537">
    <property type="entry name" value="PENTACOTRIPEPTIDE-REPEAT REGION OF PRORP DOMAIN-CONTAINING PROTEIN"/>
    <property type="match status" value="1"/>
</dbReference>
<dbReference type="EMBL" id="CAMGYJ010000006">
    <property type="protein sequence ID" value="CAI0432528.1"/>
    <property type="molecule type" value="Genomic_DNA"/>
</dbReference>
<dbReference type="Proteomes" id="UP001154282">
    <property type="component" value="Unassembled WGS sequence"/>
</dbReference>